<feature type="region of interest" description="Disordered" evidence="1">
    <location>
        <begin position="23"/>
        <end position="52"/>
    </location>
</feature>
<evidence type="ECO:0000313" key="2">
    <source>
        <dbReference type="EMBL" id="KAG6587830.1"/>
    </source>
</evidence>
<evidence type="ECO:0000256" key="1">
    <source>
        <dbReference type="SAM" id="MobiDB-lite"/>
    </source>
</evidence>
<protein>
    <submittedName>
        <fullName evidence="2">Uncharacterized protein</fullName>
    </submittedName>
</protein>
<evidence type="ECO:0000313" key="3">
    <source>
        <dbReference type="Proteomes" id="UP000685013"/>
    </source>
</evidence>
<dbReference type="EMBL" id="JAGKQH010000011">
    <property type="protein sequence ID" value="KAG6587830.1"/>
    <property type="molecule type" value="Genomic_DNA"/>
</dbReference>
<proteinExistence type="predicted"/>
<comment type="caution">
    <text evidence="2">The sequence shown here is derived from an EMBL/GenBank/DDBJ whole genome shotgun (WGS) entry which is preliminary data.</text>
</comment>
<reference evidence="2 3" key="1">
    <citation type="journal article" date="2021" name="Hortic Res">
        <title>The domestication of Cucurbita argyrosperma as revealed by the genome of its wild relative.</title>
        <authorList>
            <person name="Barrera-Redondo J."/>
            <person name="Sanchez-de la Vega G."/>
            <person name="Aguirre-Liguori J.A."/>
            <person name="Castellanos-Morales G."/>
            <person name="Gutierrez-Guerrero Y.T."/>
            <person name="Aguirre-Dugua X."/>
            <person name="Aguirre-Planter E."/>
            <person name="Tenaillon M.I."/>
            <person name="Lira-Saade R."/>
            <person name="Eguiarte L.E."/>
        </authorList>
    </citation>
    <scope>NUCLEOTIDE SEQUENCE [LARGE SCALE GENOMIC DNA]</scope>
    <source>
        <strain evidence="2">JBR-2021</strain>
    </source>
</reference>
<dbReference type="AlphaFoldDB" id="A0AAV6MVD7"/>
<organism evidence="2 3">
    <name type="scientific">Cucurbita argyrosperma subsp. sororia</name>
    <dbReference type="NCBI Taxonomy" id="37648"/>
    <lineage>
        <taxon>Eukaryota</taxon>
        <taxon>Viridiplantae</taxon>
        <taxon>Streptophyta</taxon>
        <taxon>Embryophyta</taxon>
        <taxon>Tracheophyta</taxon>
        <taxon>Spermatophyta</taxon>
        <taxon>Magnoliopsida</taxon>
        <taxon>eudicotyledons</taxon>
        <taxon>Gunneridae</taxon>
        <taxon>Pentapetalae</taxon>
        <taxon>rosids</taxon>
        <taxon>fabids</taxon>
        <taxon>Cucurbitales</taxon>
        <taxon>Cucurbitaceae</taxon>
        <taxon>Cucurbiteae</taxon>
        <taxon>Cucurbita</taxon>
    </lineage>
</organism>
<accession>A0AAV6MVD7</accession>
<sequence>MRKGENGSPVFDVFPVTIPAADPLASSTTRDEPCQQSSSHLSAFPKRAPSPQNQLQKFSLQVFQRAQITGGSSLLSPFYSLHLLAPFIATGYSVSESWRLILLFASFDVTPFSRAPLGSVMGHRGGLHGPQF</sequence>
<dbReference type="Proteomes" id="UP000685013">
    <property type="component" value="Chromosome 11"/>
</dbReference>
<keyword evidence="3" id="KW-1185">Reference proteome</keyword>
<name>A0AAV6MVD7_9ROSI</name>
<gene>
    <name evidence="2" type="ORF">SDJN03_16395</name>
</gene>
<feature type="non-terminal residue" evidence="2">
    <location>
        <position position="1"/>
    </location>
</feature>